<accession>A0A8S0QDR8</accession>
<keyword evidence="10" id="KW-1185">Reference proteome</keyword>
<feature type="region of interest" description="Disordered" evidence="7">
    <location>
        <begin position="931"/>
        <end position="977"/>
    </location>
</feature>
<dbReference type="InterPro" id="IPR001965">
    <property type="entry name" value="Znf_PHD"/>
</dbReference>
<dbReference type="GO" id="GO:0008270">
    <property type="term" value="F:zinc ion binding"/>
    <property type="evidence" value="ECO:0007669"/>
    <property type="project" value="UniProtKB-KW"/>
</dbReference>
<evidence type="ECO:0000259" key="8">
    <source>
        <dbReference type="PROSITE" id="PS50016"/>
    </source>
</evidence>
<dbReference type="EMBL" id="CACTIH010001809">
    <property type="protein sequence ID" value="CAA2963343.1"/>
    <property type="molecule type" value="Genomic_DNA"/>
</dbReference>
<protein>
    <submittedName>
        <fullName evidence="9">Uncharacterized protein LOC111399148 isoform X1</fullName>
    </submittedName>
</protein>
<feature type="region of interest" description="Disordered" evidence="7">
    <location>
        <begin position="782"/>
        <end position="801"/>
    </location>
</feature>
<dbReference type="PROSITE" id="PS50016">
    <property type="entry name" value="ZF_PHD_2"/>
    <property type="match status" value="1"/>
</dbReference>
<dbReference type="OrthoDB" id="787137at2759"/>
<keyword evidence="2 6" id="KW-0863">Zinc-finger</keyword>
<dbReference type="SUPFAM" id="SSF57903">
    <property type="entry name" value="FYVE/PHD zinc finger"/>
    <property type="match status" value="1"/>
</dbReference>
<evidence type="ECO:0000256" key="1">
    <source>
        <dbReference type="ARBA" id="ARBA00022723"/>
    </source>
</evidence>
<dbReference type="Pfam" id="PF00628">
    <property type="entry name" value="PHD"/>
    <property type="match status" value="1"/>
</dbReference>
<gene>
    <name evidence="9" type="ORF">OLEA9_A085975</name>
</gene>
<organism evidence="9 10">
    <name type="scientific">Olea europaea subsp. europaea</name>
    <dbReference type="NCBI Taxonomy" id="158383"/>
    <lineage>
        <taxon>Eukaryota</taxon>
        <taxon>Viridiplantae</taxon>
        <taxon>Streptophyta</taxon>
        <taxon>Embryophyta</taxon>
        <taxon>Tracheophyta</taxon>
        <taxon>Spermatophyta</taxon>
        <taxon>Magnoliopsida</taxon>
        <taxon>eudicotyledons</taxon>
        <taxon>Gunneridae</taxon>
        <taxon>Pentapetalae</taxon>
        <taxon>asterids</taxon>
        <taxon>lamiids</taxon>
        <taxon>Lamiales</taxon>
        <taxon>Oleaceae</taxon>
        <taxon>Oleeae</taxon>
        <taxon>Olea</taxon>
    </lineage>
</organism>
<evidence type="ECO:0000256" key="4">
    <source>
        <dbReference type="ARBA" id="ARBA00023015"/>
    </source>
</evidence>
<dbReference type="InterPro" id="IPR019787">
    <property type="entry name" value="Znf_PHD-finger"/>
</dbReference>
<dbReference type="InterPro" id="IPR011011">
    <property type="entry name" value="Znf_FYVE_PHD"/>
</dbReference>
<keyword evidence="5" id="KW-0804">Transcription</keyword>
<feature type="domain" description="PHD-type" evidence="8">
    <location>
        <begin position="380"/>
        <end position="431"/>
    </location>
</feature>
<dbReference type="PANTHER" id="PTHR33304">
    <property type="match status" value="1"/>
</dbReference>
<feature type="region of interest" description="Disordered" evidence="7">
    <location>
        <begin position="633"/>
        <end position="760"/>
    </location>
</feature>
<dbReference type="Gramene" id="OE9A085975T3">
    <property type="protein sequence ID" value="OE9A085975C3"/>
    <property type="gene ID" value="OE9A085975"/>
</dbReference>
<evidence type="ECO:0000313" key="10">
    <source>
        <dbReference type="Proteomes" id="UP000594638"/>
    </source>
</evidence>
<feature type="compositionally biased region" description="Basic and acidic residues" evidence="7">
    <location>
        <begin position="656"/>
        <end position="679"/>
    </location>
</feature>
<evidence type="ECO:0000256" key="6">
    <source>
        <dbReference type="PROSITE-ProRule" id="PRU00146"/>
    </source>
</evidence>
<proteinExistence type="predicted"/>
<evidence type="ECO:0000313" key="9">
    <source>
        <dbReference type="EMBL" id="CAA2963343.1"/>
    </source>
</evidence>
<dbReference type="GO" id="GO:0034244">
    <property type="term" value="P:negative regulation of transcription elongation by RNA polymerase II"/>
    <property type="evidence" value="ECO:0007669"/>
    <property type="project" value="InterPro"/>
</dbReference>
<evidence type="ECO:0000256" key="5">
    <source>
        <dbReference type="ARBA" id="ARBA00023163"/>
    </source>
</evidence>
<evidence type="ECO:0000256" key="7">
    <source>
        <dbReference type="SAM" id="MobiDB-lite"/>
    </source>
</evidence>
<dbReference type="SMART" id="SM00249">
    <property type="entry name" value="PHD"/>
    <property type="match status" value="1"/>
</dbReference>
<dbReference type="InterPro" id="IPR049914">
    <property type="entry name" value="PHD1-3/5-6"/>
</dbReference>
<dbReference type="InterPro" id="IPR056280">
    <property type="entry name" value="AIPP2-like_SPOC"/>
</dbReference>
<reference evidence="9 10" key="1">
    <citation type="submission" date="2019-12" db="EMBL/GenBank/DDBJ databases">
        <authorList>
            <person name="Alioto T."/>
            <person name="Alioto T."/>
            <person name="Gomez Garrido J."/>
        </authorList>
    </citation>
    <scope>NUCLEOTIDE SEQUENCE [LARGE SCALE GENOMIC DNA]</scope>
</reference>
<dbReference type="PANTHER" id="PTHR33304:SF9">
    <property type="entry name" value="RING_FYVE_PHD ZINC FINGER SUPERFAMILY PROTEIN"/>
    <property type="match status" value="1"/>
</dbReference>
<evidence type="ECO:0000256" key="2">
    <source>
        <dbReference type="ARBA" id="ARBA00022771"/>
    </source>
</evidence>
<feature type="compositionally biased region" description="Polar residues" evidence="7">
    <location>
        <begin position="681"/>
        <end position="695"/>
    </location>
</feature>
<dbReference type="Proteomes" id="UP000594638">
    <property type="component" value="Unassembled WGS sequence"/>
</dbReference>
<feature type="compositionally biased region" description="Low complexity" evidence="7">
    <location>
        <begin position="255"/>
        <end position="266"/>
    </location>
</feature>
<feature type="region of interest" description="Disordered" evidence="7">
    <location>
        <begin position="249"/>
        <end position="269"/>
    </location>
</feature>
<name>A0A8S0QDR8_OLEEU</name>
<dbReference type="Pfam" id="PF23121">
    <property type="entry name" value="SPOC_AIPP2"/>
    <property type="match status" value="1"/>
</dbReference>
<dbReference type="InterPro" id="IPR013083">
    <property type="entry name" value="Znf_RING/FYVE/PHD"/>
</dbReference>
<dbReference type="Gramene" id="OE9A085975T5">
    <property type="protein sequence ID" value="OE9A085975C5"/>
    <property type="gene ID" value="OE9A085975"/>
</dbReference>
<comment type="caution">
    <text evidence="9">The sequence shown here is derived from an EMBL/GenBank/DDBJ whole genome shotgun (WGS) entry which is preliminary data.</text>
</comment>
<keyword evidence="4" id="KW-0805">Transcription regulation</keyword>
<dbReference type="GO" id="GO:0140566">
    <property type="term" value="F:histone reader activity"/>
    <property type="evidence" value="ECO:0007669"/>
    <property type="project" value="InterPro"/>
</dbReference>
<sequence length="1548" mass="169416">MTRHKERTLENLYNVTHALSQPEITPVLSGTFRMQGPHDEADYDSQLNMVSQSDKDLSSCSDKSQKVNIREKSGTCNVCSAPCSSCLHNYQVMMGTKTDNFSGDSCTENAVIDTGRRFETGQHSETSNVVGIKSEVDSFSENAVGKATSRTCDASEDTVTLPKNAGVKFLEGHDDNLSCISAANEAIVCSNGVRNGDGTDIPWSFASTCCPVEKSEYTIGYQTSSQPMGKCNVEDGMIQTSRQSKICGEFSDKVPPSSSTTSPSSPNLSLMEIPLTSTGNSSELVKVENKLLQSSNGKPLSVDADLMKLEKDLCPLPQGEQLECSHDQLNSTSMKDVVSDVICDNPHGGAQNSIKKNEDMEMEAHPSDENDNSDIEELDVKVCDICGDAGREDLLAVCSRCSDGAEHTYCMQETLTKVPEGNWLCEECKVEEQMSNRRQGKIEECKVEEQMSNRRQGKIGKIDGNEKNNSFGQASSENINSFDVEGNRTKGCSNMKTCGKRPRDENEVSSVAKKPAIESIMTSPRNSSSNKTAALSRENSFKNLDRGRMQPINHSSSATLPVNDTLESARTALDPRIQTSRGTFSKSHSFNSLNSKAKVKLVDQVFLRRLKSVREPASLHLKEGAVKSMGKSISFKSTNSVHSESKVKMISPRPTHIQDIKPRKERSSFEKKSSFKLERPSINSTIAKPTISMSNNHKKLGSLGESSSLTNRRETKAAQPDSGSMGLLKPSSFVARRNSDFPSSTGEYRRPSSYAQSTTGISSANMVSNFGQKVNQTVSKEDSSSCAGVAERPPCNTDEGLHDGLLQAREATNSGERMREHSGNRSWQGNTNGGTAFFCQKCKEFGHLAQSCTGDDPGFPAVGPAVKFSRGENDNLKVAIEAAMLRKPGVHRKHRAWGQSDDSSVSSMNSEIACRDQLSSSGDKRNMSPAAEIIERHTVPSGLTADSLKQETRDTSKQSTLLPVEAPTSRGESVPFAPLDGKSSLGGISTRVSAAVPICLKSLAIPEHEYIWQGSFEVFRSGEILDLREGIQAHLSMCASPKVIEAVNKFNRRIILNEVPRLSTWPVQFQEVGVREDNIALFFFARDHESYEKSYKVLLENMMKNDLALKANLNGVELLIFPSNQLPENSQRWNMLFFLWGVFRGKKENCSHLPESSKQFSTPPDIPPAIMSLTENGCLLGPIAKDVSACDDVVQTPEVSASGKLWSLLSSKVVNGDCDTKVRSVDQLDDRLDSISFSTERCTSAKLCHEISGTFVEGDTDSIFTPEAESRASLQMTGSANGSTREQLLMQLDAASDRRQPSHYFDKSPSGIAVMAPGGITDERNIFDKMNSSRDQVKFQMNSDKESCLEENLDNNRWLMNHGKHLHNESKYVVPEGFYTDTSRAVPGNNSADVVLEKVSIDGQKNIDMCGSDAHDDQTSSCVDGFASLINCVGSGFSIQENGSADKSVIPERYFFPVDPHHVNGMSFVSKSMPWKMHLDVEDRLQDKVPDLELALGAERKALPQGIPPFLLGKVEKKIMEEHHFDKGASTADDDASASLSLSLSFPS</sequence>
<keyword evidence="3" id="KW-0862">Zinc</keyword>
<keyword evidence="1" id="KW-0479">Metal-binding</keyword>
<dbReference type="Gene3D" id="3.30.40.10">
    <property type="entry name" value="Zinc/RING finger domain, C3HC4 (zinc finger)"/>
    <property type="match status" value="1"/>
</dbReference>
<evidence type="ECO:0000256" key="3">
    <source>
        <dbReference type="ARBA" id="ARBA00022833"/>
    </source>
</evidence>